<dbReference type="PANTHER" id="PTHR19372:SF7">
    <property type="entry name" value="SULFITE OXIDASE, MITOCHONDRIAL"/>
    <property type="match status" value="1"/>
</dbReference>
<organism evidence="8 9">
    <name type="scientific">Chlorella ohadii</name>
    <dbReference type="NCBI Taxonomy" id="2649997"/>
    <lineage>
        <taxon>Eukaryota</taxon>
        <taxon>Viridiplantae</taxon>
        <taxon>Chlorophyta</taxon>
        <taxon>core chlorophytes</taxon>
        <taxon>Trebouxiophyceae</taxon>
        <taxon>Chlorellales</taxon>
        <taxon>Chlorellaceae</taxon>
        <taxon>Chlorella clade</taxon>
        <taxon>Chlorella</taxon>
    </lineage>
</organism>
<dbReference type="Pfam" id="PF03404">
    <property type="entry name" value="Mo-co_dimer"/>
    <property type="match status" value="1"/>
</dbReference>
<keyword evidence="4" id="KW-0560">Oxidoreductase</keyword>
<dbReference type="InterPro" id="IPR008335">
    <property type="entry name" value="Mopterin_OxRdtase_euk"/>
</dbReference>
<sequence>MAEKPKRPRICLVTGATRGLGKAVALSYARQGARLVLVAHLCASIGAPGCDMHACDTANAEQLQYLAEVLLSRQGRVDVLAFIPDQAQASPDDKSAADGDPRIWERQLEAGVLAPMRLTASLAPDMARRGSLRVHGISTTLVKVKGEREEAVAEAAEAFLLPFRVSPNCAPEELTVGPAEGSAAAAAVSEDVQPLLPEPWQQASAADGEMKGAYGGVVEATGARLLSGLMLRDAEPGEMGKAKSDTPGTVLTPSNPALLGQRPTNSLRTHRDALACVYPPFIVANPALLEPEAAHFYAHEPPRSMQLLVQCQKPFNGETPHAVLASAFVTPADIHFVRNHMPLPRGLDATKHSITIEGPGVGATTLSLHDIRTKFPAHTFCSVLQCAGNRRSEMAAYRLVEGRAPWNSGCMGNARWTGALLRDVLASLWPQELDVTNPLNNRARHVCLIGADQHGETGTYYEGSTPLAKALDPLGDVLLAYEMNGKQLLPDHGYPLRMVVPGYVGARQVKWLTRIVLSENESEAPWQKKDYKLLPQEVVDHEGAEGPQGWTSMPAVESAILTPEAGSVFPAATAKSIKVRGYAWSGGGVPIACVDVSAGGSSWTVARVTATETRPSGRVWAWALWEADVPVPEESRKKAGPLRIMCKAMDAASNTQVARECCFDVELQESVGEGA</sequence>
<evidence type="ECO:0000259" key="7">
    <source>
        <dbReference type="Pfam" id="PF03404"/>
    </source>
</evidence>
<dbReference type="FunFam" id="3.90.420.10:FF:000002">
    <property type="entry name" value="sulfite oxidase, mitochondrial"/>
    <property type="match status" value="1"/>
</dbReference>
<dbReference type="Gene3D" id="2.60.40.650">
    <property type="match status" value="1"/>
</dbReference>
<feature type="domain" description="Moybdenum cofactor oxidoreductase dimerisation" evidence="7">
    <location>
        <begin position="555"/>
        <end position="658"/>
    </location>
</feature>
<dbReference type="Pfam" id="PF00106">
    <property type="entry name" value="adh_short"/>
    <property type="match status" value="1"/>
</dbReference>
<evidence type="ECO:0000259" key="6">
    <source>
        <dbReference type="Pfam" id="PF00174"/>
    </source>
</evidence>
<dbReference type="InterPro" id="IPR000572">
    <property type="entry name" value="OxRdtase_Mopterin-bd_dom"/>
</dbReference>
<proteinExistence type="predicted"/>
<keyword evidence="9" id="KW-1185">Reference proteome</keyword>
<gene>
    <name evidence="8" type="ORF">COHA_004255</name>
</gene>
<reference evidence="8" key="1">
    <citation type="submission" date="2020-11" db="EMBL/GenBank/DDBJ databases">
        <title>Chlorella ohadii genome sequencing and assembly.</title>
        <authorList>
            <person name="Murik O."/>
            <person name="Treves H."/>
            <person name="Kedem I."/>
            <person name="Shotland Y."/>
            <person name="Kaplan A."/>
        </authorList>
    </citation>
    <scope>NUCLEOTIDE SEQUENCE</scope>
    <source>
        <strain evidence="8">1</strain>
    </source>
</reference>
<dbReference type="GO" id="GO:0020037">
    <property type="term" value="F:heme binding"/>
    <property type="evidence" value="ECO:0007669"/>
    <property type="project" value="TreeGrafter"/>
</dbReference>
<dbReference type="Pfam" id="PF00174">
    <property type="entry name" value="Oxidored_molyb"/>
    <property type="match status" value="1"/>
</dbReference>
<evidence type="ECO:0000313" key="8">
    <source>
        <dbReference type="EMBL" id="KAI7842056.1"/>
    </source>
</evidence>
<evidence type="ECO:0000313" key="9">
    <source>
        <dbReference type="Proteomes" id="UP001205105"/>
    </source>
</evidence>
<dbReference type="Gene3D" id="3.90.420.10">
    <property type="entry name" value="Oxidoreductase, molybdopterin-binding domain"/>
    <property type="match status" value="1"/>
</dbReference>
<dbReference type="GO" id="GO:0008482">
    <property type="term" value="F:sulfite oxidase activity"/>
    <property type="evidence" value="ECO:0007669"/>
    <property type="project" value="TreeGrafter"/>
</dbReference>
<dbReference type="PANTHER" id="PTHR19372">
    <property type="entry name" value="SULFITE REDUCTASE"/>
    <property type="match status" value="1"/>
</dbReference>
<name>A0AAD5DTM2_9CHLO</name>
<comment type="caution">
    <text evidence="8">The sequence shown here is derived from an EMBL/GenBank/DDBJ whole genome shotgun (WGS) entry which is preliminary data.</text>
</comment>
<evidence type="ECO:0000256" key="5">
    <source>
        <dbReference type="SAM" id="MobiDB-lite"/>
    </source>
</evidence>
<dbReference type="SUPFAM" id="SSF56524">
    <property type="entry name" value="Oxidoreductase molybdopterin-binding domain"/>
    <property type="match status" value="1"/>
</dbReference>
<dbReference type="Gene3D" id="3.40.50.720">
    <property type="entry name" value="NAD(P)-binding Rossmann-like Domain"/>
    <property type="match status" value="1"/>
</dbReference>
<comment type="cofactor">
    <cofactor evidence="1">
        <name>Mo-molybdopterin</name>
        <dbReference type="ChEBI" id="CHEBI:71302"/>
    </cofactor>
</comment>
<evidence type="ECO:0000256" key="1">
    <source>
        <dbReference type="ARBA" id="ARBA00001924"/>
    </source>
</evidence>
<feature type="domain" description="Oxidoreductase molybdopterin-binding" evidence="6">
    <location>
        <begin position="340"/>
        <end position="526"/>
    </location>
</feature>
<dbReference type="PRINTS" id="PR00407">
    <property type="entry name" value="EUMOPTERIN"/>
</dbReference>
<dbReference type="SUPFAM" id="SSF51735">
    <property type="entry name" value="NAD(P)-binding Rossmann-fold domains"/>
    <property type="match status" value="1"/>
</dbReference>
<accession>A0AAD5DTM2</accession>
<dbReference type="GO" id="GO:0030151">
    <property type="term" value="F:molybdenum ion binding"/>
    <property type="evidence" value="ECO:0007669"/>
    <property type="project" value="InterPro"/>
</dbReference>
<feature type="region of interest" description="Disordered" evidence="5">
    <location>
        <begin position="237"/>
        <end position="263"/>
    </location>
</feature>
<keyword evidence="3" id="KW-0479">Metal-binding</keyword>
<feature type="compositionally biased region" description="Polar residues" evidence="5">
    <location>
        <begin position="246"/>
        <end position="255"/>
    </location>
</feature>
<dbReference type="SUPFAM" id="SSF81296">
    <property type="entry name" value="E set domains"/>
    <property type="match status" value="1"/>
</dbReference>
<dbReference type="Proteomes" id="UP001205105">
    <property type="component" value="Unassembled WGS sequence"/>
</dbReference>
<evidence type="ECO:0000256" key="2">
    <source>
        <dbReference type="ARBA" id="ARBA00022505"/>
    </source>
</evidence>
<evidence type="ECO:0000256" key="3">
    <source>
        <dbReference type="ARBA" id="ARBA00022723"/>
    </source>
</evidence>
<dbReference type="GO" id="GO:0005739">
    <property type="term" value="C:mitochondrion"/>
    <property type="evidence" value="ECO:0007669"/>
    <property type="project" value="TreeGrafter"/>
</dbReference>
<dbReference type="InterPro" id="IPR014756">
    <property type="entry name" value="Ig_E-set"/>
</dbReference>
<dbReference type="InterPro" id="IPR002347">
    <property type="entry name" value="SDR_fam"/>
</dbReference>
<dbReference type="EMBL" id="JADXDR010000056">
    <property type="protein sequence ID" value="KAI7842056.1"/>
    <property type="molecule type" value="Genomic_DNA"/>
</dbReference>
<keyword evidence="2" id="KW-0500">Molybdenum</keyword>
<evidence type="ECO:0000256" key="4">
    <source>
        <dbReference type="ARBA" id="ARBA00023002"/>
    </source>
</evidence>
<dbReference type="InterPro" id="IPR005066">
    <property type="entry name" value="MoCF_OxRdtse_dimer"/>
</dbReference>
<evidence type="ECO:0008006" key="10">
    <source>
        <dbReference type="Google" id="ProtNLM"/>
    </source>
</evidence>
<dbReference type="InterPro" id="IPR036291">
    <property type="entry name" value="NAD(P)-bd_dom_sf"/>
</dbReference>
<dbReference type="GO" id="GO:0006790">
    <property type="term" value="P:sulfur compound metabolic process"/>
    <property type="evidence" value="ECO:0007669"/>
    <property type="project" value="TreeGrafter"/>
</dbReference>
<dbReference type="AlphaFoldDB" id="A0AAD5DTM2"/>
<protein>
    <recommendedName>
        <fullName evidence="10">Sulfite oxidase</fullName>
    </recommendedName>
</protein>
<dbReference type="InterPro" id="IPR036374">
    <property type="entry name" value="OxRdtase_Mopterin-bd_sf"/>
</dbReference>
<dbReference type="GO" id="GO:0043546">
    <property type="term" value="F:molybdopterin cofactor binding"/>
    <property type="evidence" value="ECO:0007669"/>
    <property type="project" value="TreeGrafter"/>
</dbReference>